<dbReference type="Pfam" id="PF03459">
    <property type="entry name" value="TOBE"/>
    <property type="match status" value="1"/>
</dbReference>
<gene>
    <name evidence="5" type="ORF">B9J77_01355</name>
</gene>
<dbReference type="EMBL" id="NDHY01000002">
    <property type="protein sequence ID" value="RII00696.1"/>
    <property type="molecule type" value="Genomic_DNA"/>
</dbReference>
<protein>
    <submittedName>
        <fullName evidence="5">ABC transporter ATP-binding protein</fullName>
    </submittedName>
</protein>
<organism evidence="5 6">
    <name type="scientific">candidate division NPL-UPA2 bacterium Unc8</name>
    <dbReference type="NCBI Taxonomy" id="1980939"/>
    <lineage>
        <taxon>Bacteria</taxon>
    </lineage>
</organism>
<dbReference type="PANTHER" id="PTHR42781">
    <property type="entry name" value="SPERMIDINE/PUTRESCINE IMPORT ATP-BINDING PROTEIN POTA"/>
    <property type="match status" value="1"/>
</dbReference>
<dbReference type="Gene3D" id="3.40.50.300">
    <property type="entry name" value="P-loop containing nucleotide triphosphate hydrolases"/>
    <property type="match status" value="1"/>
</dbReference>
<proteinExistence type="predicted"/>
<evidence type="ECO:0000259" key="4">
    <source>
        <dbReference type="PROSITE" id="PS50893"/>
    </source>
</evidence>
<dbReference type="InterPro" id="IPR005670">
    <property type="entry name" value="PstB-like"/>
</dbReference>
<dbReference type="SUPFAM" id="SSF52540">
    <property type="entry name" value="P-loop containing nucleoside triphosphate hydrolases"/>
    <property type="match status" value="1"/>
</dbReference>
<dbReference type="GO" id="GO:0035435">
    <property type="term" value="P:phosphate ion transmembrane transport"/>
    <property type="evidence" value="ECO:0007669"/>
    <property type="project" value="InterPro"/>
</dbReference>
<dbReference type="Proteomes" id="UP000266287">
    <property type="component" value="Unassembled WGS sequence"/>
</dbReference>
<dbReference type="InterPro" id="IPR003593">
    <property type="entry name" value="AAA+_ATPase"/>
</dbReference>
<dbReference type="CDD" id="cd03260">
    <property type="entry name" value="ABC_PstB_phosphate_transporter"/>
    <property type="match status" value="1"/>
</dbReference>
<evidence type="ECO:0000256" key="3">
    <source>
        <dbReference type="ARBA" id="ARBA00022840"/>
    </source>
</evidence>
<dbReference type="InterPro" id="IPR017871">
    <property type="entry name" value="ABC_transporter-like_CS"/>
</dbReference>
<dbReference type="GO" id="GO:0016020">
    <property type="term" value="C:membrane"/>
    <property type="evidence" value="ECO:0007669"/>
    <property type="project" value="InterPro"/>
</dbReference>
<reference evidence="5 6" key="1">
    <citation type="submission" date="2018-08" db="EMBL/GenBank/DDBJ databases">
        <title>Draft genome of candidate division NPL-UPA2 bacterium Unc8 that adapted to ultra-basic serpentinizing groundwater.</title>
        <authorList>
            <person name="Ishii S."/>
            <person name="Suzuki S."/>
            <person name="Nealson K.H."/>
        </authorList>
    </citation>
    <scope>NUCLEOTIDE SEQUENCE [LARGE SCALE GENOMIC DNA]</scope>
    <source>
        <strain evidence="5">Unc8</strain>
    </source>
</reference>
<name>A0A399FZ05_UNCN2</name>
<evidence type="ECO:0000256" key="2">
    <source>
        <dbReference type="ARBA" id="ARBA00022741"/>
    </source>
</evidence>
<keyword evidence="2" id="KW-0547">Nucleotide-binding</keyword>
<keyword evidence="1" id="KW-0813">Transport</keyword>
<dbReference type="PANTHER" id="PTHR42781:SF4">
    <property type="entry name" value="SPERMIDINE_PUTRESCINE IMPORT ATP-BINDING PROTEIN POTA"/>
    <property type="match status" value="1"/>
</dbReference>
<keyword evidence="3 5" id="KW-0067">ATP-binding</keyword>
<dbReference type="InterPro" id="IPR003439">
    <property type="entry name" value="ABC_transporter-like_ATP-bd"/>
</dbReference>
<accession>A0A399FZ05</accession>
<dbReference type="GO" id="GO:0005524">
    <property type="term" value="F:ATP binding"/>
    <property type="evidence" value="ECO:0007669"/>
    <property type="project" value="UniProtKB-KW"/>
</dbReference>
<dbReference type="PROSITE" id="PS00211">
    <property type="entry name" value="ABC_TRANSPORTER_1"/>
    <property type="match status" value="1"/>
</dbReference>
<dbReference type="InterPro" id="IPR027417">
    <property type="entry name" value="P-loop_NTPase"/>
</dbReference>
<dbReference type="GO" id="GO:0016887">
    <property type="term" value="F:ATP hydrolysis activity"/>
    <property type="evidence" value="ECO:0007669"/>
    <property type="project" value="InterPro"/>
</dbReference>
<sequence>MVIVEVRNLSKRFGEKESLKNINIKVESGEVLALIGPTGAGKTTLLRLIDLLDMPTSGRIYFDDTDVTQLGKVGLETRRRMAFVSQKPVVFNTTVYNNIAYGLKWRGVGKSSIRQKVDNILEMVNLSDHKNRNAGTLSGGEAQRVAIARAIAVEPEVLLLDEPTANLDPISTSRIEELITNIIHRYGTTIVMTTHDMAQGQRLADRIVVLINGEVHQVGERSEVFAFPRDREVAEFVGMKNIFLVEFKGSKAWLQNLEVELGREMKDAQGYLAIRPEDIVISRERLSSSMRNNFRGVISKIIREGFYYEVQVKVGWVIFKVLITGNALSELDLREGASIYLAFKSTAIHTFQ</sequence>
<comment type="caution">
    <text evidence="5">The sequence shown here is derived from an EMBL/GenBank/DDBJ whole genome shotgun (WGS) entry which is preliminary data.</text>
</comment>
<dbReference type="InterPro" id="IPR008995">
    <property type="entry name" value="Mo/tungstate-bd_C_term_dom"/>
</dbReference>
<dbReference type="InterPro" id="IPR050093">
    <property type="entry name" value="ABC_SmlMolc_Importer"/>
</dbReference>
<dbReference type="SUPFAM" id="SSF50331">
    <property type="entry name" value="MOP-like"/>
    <property type="match status" value="1"/>
</dbReference>
<dbReference type="PROSITE" id="PS50893">
    <property type="entry name" value="ABC_TRANSPORTER_2"/>
    <property type="match status" value="1"/>
</dbReference>
<dbReference type="GO" id="GO:0005315">
    <property type="term" value="F:phosphate transmembrane transporter activity"/>
    <property type="evidence" value="ECO:0007669"/>
    <property type="project" value="InterPro"/>
</dbReference>
<dbReference type="Pfam" id="PF00005">
    <property type="entry name" value="ABC_tran"/>
    <property type="match status" value="1"/>
</dbReference>
<evidence type="ECO:0000313" key="6">
    <source>
        <dbReference type="Proteomes" id="UP000266287"/>
    </source>
</evidence>
<dbReference type="Gene3D" id="2.40.50.100">
    <property type="match status" value="1"/>
</dbReference>
<feature type="domain" description="ABC transporter" evidence="4">
    <location>
        <begin position="4"/>
        <end position="237"/>
    </location>
</feature>
<dbReference type="AlphaFoldDB" id="A0A399FZ05"/>
<evidence type="ECO:0000313" key="5">
    <source>
        <dbReference type="EMBL" id="RII00696.1"/>
    </source>
</evidence>
<dbReference type="InterPro" id="IPR005116">
    <property type="entry name" value="Transp-assoc_OB_typ1"/>
</dbReference>
<dbReference type="SMART" id="SM00382">
    <property type="entry name" value="AAA"/>
    <property type="match status" value="1"/>
</dbReference>
<evidence type="ECO:0000256" key="1">
    <source>
        <dbReference type="ARBA" id="ARBA00022448"/>
    </source>
</evidence>